<sequence length="315" mass="35026">MKCVLFCSHKSSLFTALYLLKNGHLSGVVAAGNSPEFVKEIEVFSRLHKIAFKLIESDKTLDGLADWIIKTEAKVIIVNTFSHKIPSTVLDSVPCGAWNIHSGALPEYRGPVPVFWQLRNGETQLTLSLHQMTAKLDSGPVFDQLKIELCEADTHDVALNRANQRAPELIEKLFNSLATDTVTLTPQDESLANYQTKPNQKDFTINWERMDSKAIRNLVRACNLIAGGAISYYKSMEFRIYEVVCLPLNDPPDEPPGTIATITGDPNLYVLCRDSALLRMNVLGFSEAVCSGDHFKKMLDVKSGEKFTSSMEVNT</sequence>
<feature type="domain" description="Formyl transferase C-terminal" evidence="2">
    <location>
        <begin position="200"/>
        <end position="278"/>
    </location>
</feature>
<dbReference type="EMBL" id="JBHUJC010000043">
    <property type="protein sequence ID" value="MFD2277622.1"/>
    <property type="molecule type" value="Genomic_DNA"/>
</dbReference>
<reference evidence="4" key="1">
    <citation type="journal article" date="2019" name="Int. J. Syst. Evol. Microbiol.">
        <title>The Global Catalogue of Microorganisms (GCM) 10K type strain sequencing project: providing services to taxonomists for standard genome sequencing and annotation.</title>
        <authorList>
            <consortium name="The Broad Institute Genomics Platform"/>
            <consortium name="The Broad Institute Genome Sequencing Center for Infectious Disease"/>
            <person name="Wu L."/>
            <person name="Ma J."/>
        </authorList>
    </citation>
    <scope>NUCLEOTIDE SEQUENCE [LARGE SCALE GENOMIC DNA]</scope>
    <source>
        <strain evidence="4">JCM 16545</strain>
    </source>
</reference>
<dbReference type="RefSeq" id="WP_377093696.1">
    <property type="nucleotide sequence ID" value="NZ_JBHSJM010000001.1"/>
</dbReference>
<evidence type="ECO:0000313" key="4">
    <source>
        <dbReference type="Proteomes" id="UP001597297"/>
    </source>
</evidence>
<dbReference type="Pfam" id="PF00551">
    <property type="entry name" value="Formyl_trans_N"/>
    <property type="match status" value="1"/>
</dbReference>
<dbReference type="GO" id="GO:0004479">
    <property type="term" value="F:methionyl-tRNA formyltransferase activity"/>
    <property type="evidence" value="ECO:0007669"/>
    <property type="project" value="UniProtKB-EC"/>
</dbReference>
<dbReference type="Proteomes" id="UP001597297">
    <property type="component" value="Unassembled WGS sequence"/>
</dbReference>
<dbReference type="InterPro" id="IPR002376">
    <property type="entry name" value="Formyl_transf_N"/>
</dbReference>
<protein>
    <submittedName>
        <fullName evidence="3">Methionyl-tRNA formyltransferase</fullName>
        <ecNumber evidence="3">2.1.2.9</ecNumber>
    </submittedName>
</protein>
<organism evidence="3 4">
    <name type="scientific">Rubritalea spongiae</name>
    <dbReference type="NCBI Taxonomy" id="430797"/>
    <lineage>
        <taxon>Bacteria</taxon>
        <taxon>Pseudomonadati</taxon>
        <taxon>Verrucomicrobiota</taxon>
        <taxon>Verrucomicrobiia</taxon>
        <taxon>Verrucomicrobiales</taxon>
        <taxon>Rubritaleaceae</taxon>
        <taxon>Rubritalea</taxon>
    </lineage>
</organism>
<evidence type="ECO:0000259" key="1">
    <source>
        <dbReference type="Pfam" id="PF00551"/>
    </source>
</evidence>
<keyword evidence="3" id="KW-0808">Transferase</keyword>
<name>A0ABW5E5I8_9BACT</name>
<accession>A0ABW5E5I8</accession>
<dbReference type="SUPFAM" id="SSF50486">
    <property type="entry name" value="FMT C-terminal domain-like"/>
    <property type="match status" value="1"/>
</dbReference>
<proteinExistence type="predicted"/>
<dbReference type="EC" id="2.1.2.9" evidence="3"/>
<gene>
    <name evidence="3" type="ORF">ACFSQZ_14220</name>
</gene>
<dbReference type="SUPFAM" id="SSF53328">
    <property type="entry name" value="Formyltransferase"/>
    <property type="match status" value="1"/>
</dbReference>
<dbReference type="InterPro" id="IPR005793">
    <property type="entry name" value="Formyl_trans_C"/>
</dbReference>
<dbReference type="Gene3D" id="3.40.50.12230">
    <property type="match status" value="1"/>
</dbReference>
<feature type="domain" description="Formyl transferase N-terminal" evidence="1">
    <location>
        <begin position="59"/>
        <end position="169"/>
    </location>
</feature>
<dbReference type="PANTHER" id="PTHR11138">
    <property type="entry name" value="METHIONYL-TRNA FORMYLTRANSFERASE"/>
    <property type="match status" value="1"/>
</dbReference>
<keyword evidence="4" id="KW-1185">Reference proteome</keyword>
<evidence type="ECO:0000313" key="3">
    <source>
        <dbReference type="EMBL" id="MFD2277622.1"/>
    </source>
</evidence>
<dbReference type="PANTHER" id="PTHR11138:SF5">
    <property type="entry name" value="METHIONYL-TRNA FORMYLTRANSFERASE, MITOCHONDRIAL"/>
    <property type="match status" value="1"/>
</dbReference>
<dbReference type="InterPro" id="IPR036477">
    <property type="entry name" value="Formyl_transf_N_sf"/>
</dbReference>
<dbReference type="InterPro" id="IPR011034">
    <property type="entry name" value="Formyl_transferase-like_C_sf"/>
</dbReference>
<evidence type="ECO:0000259" key="2">
    <source>
        <dbReference type="Pfam" id="PF02911"/>
    </source>
</evidence>
<comment type="caution">
    <text evidence="3">The sequence shown here is derived from an EMBL/GenBank/DDBJ whole genome shotgun (WGS) entry which is preliminary data.</text>
</comment>
<dbReference type="Pfam" id="PF02911">
    <property type="entry name" value="Formyl_trans_C"/>
    <property type="match status" value="1"/>
</dbReference>